<reference evidence="15 16" key="1">
    <citation type="submission" date="2023-06" db="EMBL/GenBank/DDBJ databases">
        <title>Draft genome sequence of Gleimia hominis type strain CCUG 57540T.</title>
        <authorList>
            <person name="Salva-Serra F."/>
            <person name="Cardew S."/>
            <person name="Jensie Markopoulos S."/>
            <person name="Ohlen M."/>
            <person name="Inganas E."/>
            <person name="Svensson-Stadler L."/>
            <person name="Moore E.R.B."/>
        </authorList>
    </citation>
    <scope>NUCLEOTIDE SEQUENCE [LARGE SCALE GENOMIC DNA]</scope>
    <source>
        <strain evidence="15 16">CCUG 57540</strain>
    </source>
</reference>
<organism evidence="15 16">
    <name type="scientific">Gleimia hominis</name>
    <dbReference type="NCBI Taxonomy" id="595468"/>
    <lineage>
        <taxon>Bacteria</taxon>
        <taxon>Bacillati</taxon>
        <taxon>Actinomycetota</taxon>
        <taxon>Actinomycetes</taxon>
        <taxon>Actinomycetales</taxon>
        <taxon>Actinomycetaceae</taxon>
        <taxon>Gleimia</taxon>
    </lineage>
</organism>
<dbReference type="Proteomes" id="UP001247542">
    <property type="component" value="Unassembled WGS sequence"/>
</dbReference>
<name>A0ABU3IC58_9ACTO</name>
<dbReference type="InterPro" id="IPR001544">
    <property type="entry name" value="Aminotrans_IV"/>
</dbReference>
<comment type="pathway">
    <text evidence="3">Amino-acid biosynthesis; L-valine biosynthesis; L-valine from pyruvate: step 4/4.</text>
</comment>
<evidence type="ECO:0000313" key="15">
    <source>
        <dbReference type="EMBL" id="MDT3767965.1"/>
    </source>
</evidence>
<gene>
    <name evidence="15" type="ORF">QS713_07835</name>
</gene>
<evidence type="ECO:0000256" key="14">
    <source>
        <dbReference type="ARBA" id="ARBA00049229"/>
    </source>
</evidence>
<evidence type="ECO:0000256" key="5">
    <source>
        <dbReference type="ARBA" id="ARBA00009320"/>
    </source>
</evidence>
<keyword evidence="16" id="KW-1185">Reference proteome</keyword>
<dbReference type="NCBIfam" id="TIGR01123">
    <property type="entry name" value="ilvE_II"/>
    <property type="match status" value="1"/>
</dbReference>
<evidence type="ECO:0000256" key="4">
    <source>
        <dbReference type="ARBA" id="ARBA00005072"/>
    </source>
</evidence>
<comment type="catalytic activity">
    <reaction evidence="14">
        <text>L-leucine + 2-oxoglutarate = 4-methyl-2-oxopentanoate + L-glutamate</text>
        <dbReference type="Rhea" id="RHEA:18321"/>
        <dbReference type="ChEBI" id="CHEBI:16810"/>
        <dbReference type="ChEBI" id="CHEBI:17865"/>
        <dbReference type="ChEBI" id="CHEBI:29985"/>
        <dbReference type="ChEBI" id="CHEBI:57427"/>
        <dbReference type="EC" id="2.6.1.42"/>
    </reaction>
</comment>
<dbReference type="Gene3D" id="3.20.10.10">
    <property type="entry name" value="D-amino Acid Aminotransferase, subunit A, domain 2"/>
    <property type="match status" value="1"/>
</dbReference>
<evidence type="ECO:0000256" key="6">
    <source>
        <dbReference type="ARBA" id="ARBA00013053"/>
    </source>
</evidence>
<evidence type="ECO:0000256" key="11">
    <source>
        <dbReference type="ARBA" id="ARBA00023304"/>
    </source>
</evidence>
<keyword evidence="11" id="KW-0100">Branched-chain amino acid biosynthesis</keyword>
<evidence type="ECO:0000256" key="3">
    <source>
        <dbReference type="ARBA" id="ARBA00004931"/>
    </source>
</evidence>
<evidence type="ECO:0000256" key="12">
    <source>
        <dbReference type="ARBA" id="ARBA00048212"/>
    </source>
</evidence>
<dbReference type="SUPFAM" id="SSF56752">
    <property type="entry name" value="D-aminoacid aminotransferase-like PLP-dependent enzymes"/>
    <property type="match status" value="1"/>
</dbReference>
<evidence type="ECO:0000256" key="7">
    <source>
        <dbReference type="ARBA" id="ARBA00022576"/>
    </source>
</evidence>
<comment type="pathway">
    <text evidence="2">Amino-acid biosynthesis; L-isoleucine biosynthesis; L-isoleucine from 2-oxobutanoate: step 4/4.</text>
</comment>
<dbReference type="PIRSF" id="PIRSF006468">
    <property type="entry name" value="BCAT1"/>
    <property type="match status" value="1"/>
</dbReference>
<dbReference type="EMBL" id="JASXSX010000003">
    <property type="protein sequence ID" value="MDT3767965.1"/>
    <property type="molecule type" value="Genomic_DNA"/>
</dbReference>
<dbReference type="InterPro" id="IPR043131">
    <property type="entry name" value="BCAT-like_N"/>
</dbReference>
<dbReference type="CDD" id="cd01557">
    <property type="entry name" value="BCAT_beta_family"/>
    <property type="match status" value="1"/>
</dbReference>
<evidence type="ECO:0000313" key="16">
    <source>
        <dbReference type="Proteomes" id="UP001247542"/>
    </source>
</evidence>
<dbReference type="InterPro" id="IPR043132">
    <property type="entry name" value="BCAT-like_C"/>
</dbReference>
<dbReference type="InterPro" id="IPR005786">
    <property type="entry name" value="B_amino_transII"/>
</dbReference>
<evidence type="ECO:0000256" key="9">
    <source>
        <dbReference type="ARBA" id="ARBA00022679"/>
    </source>
</evidence>
<proteinExistence type="inferred from homology"/>
<sequence length="386" mass="42143">MEMPNDGLEHNPTALERAAEQPLPNADTLANEFEVLQHPAPATQTQWQEAMEKLQFGTSFSDHMATAHWNPQQGWHDKQIRAFAPLEISPACSVLHYSQTIFEGMKAYRHADGSIWAFRPGYNAARFAYSAQRLAMPTLPVSDFLASLVQTVRLDARWVPQQRGASLYLRPLMFASQAFLGVHPAQEITYLMMASPVGSYFASGLAPVSIWVAQDYHRAGPGGTGDAKTGGNYAASLLPQIRASKAGFDQVCYLDAQTNKNLEELGGMNVFAVRRDGALITPKLTGTILEGGTRSAIARMCRDEGRPVFEQTVALSRLLEGIDSGEITEMFACGTAAVVVPIGRLAGDGFDVTLPGSSVAQRIYDRLTGIQQGRGKDPYGWMYRLA</sequence>
<evidence type="ECO:0000256" key="1">
    <source>
        <dbReference type="ARBA" id="ARBA00001933"/>
    </source>
</evidence>
<dbReference type="PANTHER" id="PTHR11825:SF44">
    <property type="entry name" value="BRANCHED-CHAIN-AMINO-ACID AMINOTRANSFERASE"/>
    <property type="match status" value="1"/>
</dbReference>
<dbReference type="RefSeq" id="WP_313274222.1">
    <property type="nucleotide sequence ID" value="NZ_JASXSX010000003.1"/>
</dbReference>
<dbReference type="InterPro" id="IPR033939">
    <property type="entry name" value="BCAT_family"/>
</dbReference>
<dbReference type="Gene3D" id="3.30.470.10">
    <property type="match status" value="1"/>
</dbReference>
<dbReference type="NCBIfam" id="NF009897">
    <property type="entry name" value="PRK13357.1"/>
    <property type="match status" value="1"/>
</dbReference>
<comment type="similarity">
    <text evidence="5">Belongs to the class-IV pyridoxal-phosphate-dependent aminotransferase family.</text>
</comment>
<evidence type="ECO:0000256" key="2">
    <source>
        <dbReference type="ARBA" id="ARBA00004824"/>
    </source>
</evidence>
<evidence type="ECO:0000256" key="8">
    <source>
        <dbReference type="ARBA" id="ARBA00022605"/>
    </source>
</evidence>
<protein>
    <recommendedName>
        <fullName evidence="6">branched-chain-amino-acid transaminase</fullName>
        <ecNumber evidence="6">2.6.1.42</ecNumber>
    </recommendedName>
</protein>
<evidence type="ECO:0000256" key="13">
    <source>
        <dbReference type="ARBA" id="ARBA00048798"/>
    </source>
</evidence>
<evidence type="ECO:0000256" key="10">
    <source>
        <dbReference type="ARBA" id="ARBA00022898"/>
    </source>
</evidence>
<keyword evidence="9 15" id="KW-0808">Transferase</keyword>
<keyword evidence="7 15" id="KW-0032">Aminotransferase</keyword>
<dbReference type="GO" id="GO:0004084">
    <property type="term" value="F:branched-chain-amino-acid transaminase activity"/>
    <property type="evidence" value="ECO:0007669"/>
    <property type="project" value="UniProtKB-EC"/>
</dbReference>
<dbReference type="InterPro" id="IPR036038">
    <property type="entry name" value="Aminotransferase-like"/>
</dbReference>
<dbReference type="Pfam" id="PF01063">
    <property type="entry name" value="Aminotran_4"/>
    <property type="match status" value="1"/>
</dbReference>
<keyword evidence="10" id="KW-0663">Pyridoxal phosphate</keyword>
<comment type="pathway">
    <text evidence="4">Amino-acid biosynthesis; L-leucine biosynthesis; L-leucine from 3-methyl-2-oxobutanoate: step 4/4.</text>
</comment>
<keyword evidence="8" id="KW-0028">Amino-acid biosynthesis</keyword>
<comment type="caution">
    <text evidence="15">The sequence shown here is derived from an EMBL/GenBank/DDBJ whole genome shotgun (WGS) entry which is preliminary data.</text>
</comment>
<dbReference type="EC" id="2.6.1.42" evidence="6"/>
<dbReference type="PANTHER" id="PTHR11825">
    <property type="entry name" value="SUBGROUP IIII AMINOTRANSFERASE"/>
    <property type="match status" value="1"/>
</dbReference>
<accession>A0ABU3IC58</accession>
<comment type="cofactor">
    <cofactor evidence="1">
        <name>pyridoxal 5'-phosphate</name>
        <dbReference type="ChEBI" id="CHEBI:597326"/>
    </cofactor>
</comment>
<comment type="catalytic activity">
    <reaction evidence="13">
        <text>L-isoleucine + 2-oxoglutarate = (S)-3-methyl-2-oxopentanoate + L-glutamate</text>
        <dbReference type="Rhea" id="RHEA:24801"/>
        <dbReference type="ChEBI" id="CHEBI:16810"/>
        <dbReference type="ChEBI" id="CHEBI:29985"/>
        <dbReference type="ChEBI" id="CHEBI:35146"/>
        <dbReference type="ChEBI" id="CHEBI:58045"/>
        <dbReference type="EC" id="2.6.1.42"/>
    </reaction>
</comment>
<comment type="catalytic activity">
    <reaction evidence="12">
        <text>L-valine + 2-oxoglutarate = 3-methyl-2-oxobutanoate + L-glutamate</text>
        <dbReference type="Rhea" id="RHEA:24813"/>
        <dbReference type="ChEBI" id="CHEBI:11851"/>
        <dbReference type="ChEBI" id="CHEBI:16810"/>
        <dbReference type="ChEBI" id="CHEBI:29985"/>
        <dbReference type="ChEBI" id="CHEBI:57762"/>
        <dbReference type="EC" id="2.6.1.42"/>
    </reaction>
</comment>